<keyword evidence="4 6" id="KW-1133">Transmembrane helix</keyword>
<dbReference type="RefSeq" id="WP_021331507.1">
    <property type="nucleotide sequence ID" value="NZ_AUZJ01000067.1"/>
</dbReference>
<evidence type="ECO:0000259" key="7">
    <source>
        <dbReference type="PROSITE" id="PS50042"/>
    </source>
</evidence>
<dbReference type="InterPro" id="IPR000595">
    <property type="entry name" value="cNMP-bd_dom"/>
</dbReference>
<evidence type="ECO:0000256" key="1">
    <source>
        <dbReference type="ARBA" id="ARBA00004651"/>
    </source>
</evidence>
<feature type="transmembrane region" description="Helical" evidence="6">
    <location>
        <begin position="140"/>
        <end position="162"/>
    </location>
</feature>
<dbReference type="EMBL" id="AVQI01000059">
    <property type="protein sequence ID" value="ERK01305.1"/>
    <property type="molecule type" value="Genomic_DNA"/>
</dbReference>
<dbReference type="PANTHER" id="PTHR30213:SF0">
    <property type="entry name" value="UPF0761 MEMBRANE PROTEIN YIHY"/>
    <property type="match status" value="1"/>
</dbReference>
<dbReference type="EMBL" id="AUZJ01000067">
    <property type="protein sequence ID" value="ERF59521.1"/>
    <property type="molecule type" value="Genomic_DNA"/>
</dbReference>
<dbReference type="eggNOG" id="COG1295">
    <property type="taxonomic scope" value="Bacteria"/>
</dbReference>
<evidence type="ECO:0000313" key="11">
    <source>
        <dbReference type="Proteomes" id="UP000016646"/>
    </source>
</evidence>
<dbReference type="Gene3D" id="2.60.120.10">
    <property type="entry name" value="Jelly Rolls"/>
    <property type="match status" value="1"/>
</dbReference>
<evidence type="ECO:0000313" key="9">
    <source>
        <dbReference type="EMBL" id="ERK01305.1"/>
    </source>
</evidence>
<gene>
    <name evidence="9" type="ORF">HMPREF0860_1982</name>
    <name evidence="8" type="ORF">HMPREF1325_0133</name>
</gene>
<feature type="transmembrane region" description="Helical" evidence="6">
    <location>
        <begin position="182"/>
        <end position="205"/>
    </location>
</feature>
<comment type="caution">
    <text evidence="8">The sequence shown here is derived from an EMBL/GenBank/DDBJ whole genome shotgun (WGS) entry which is preliminary data.</text>
</comment>
<evidence type="ECO:0000256" key="4">
    <source>
        <dbReference type="ARBA" id="ARBA00022989"/>
    </source>
</evidence>
<dbReference type="OrthoDB" id="363046at2"/>
<dbReference type="PROSITE" id="PS50042">
    <property type="entry name" value="CNMP_BINDING_3"/>
    <property type="match status" value="1"/>
</dbReference>
<dbReference type="InterPro" id="IPR014710">
    <property type="entry name" value="RmlC-like_jellyroll"/>
</dbReference>
<evidence type="ECO:0000256" key="2">
    <source>
        <dbReference type="ARBA" id="ARBA00022475"/>
    </source>
</evidence>
<feature type="transmembrane region" description="Helical" evidence="6">
    <location>
        <begin position="30"/>
        <end position="60"/>
    </location>
</feature>
<sequence>MKRRHKKRSAKNTVGQLIYLTASFYARNNLYTCAASCAFGFLFSFIPIVMTVLAVLVRIIHASPEIIDSVLSRVSEYKTMFDAESFIDGILKVKTFGRIEFVLVLFIVLMARKSFAAVMQGMRRIFHKKIKTRAIFNHALIVIGELALIVIATLIILLLFALRNLFTLFPFAALPVELPPLLVLSPVVITVSEFALIFVIVLLAYRYASETKPNVKLCAFCSSLCTLSFFTAAKLTNEFLNMANYNIIYGVLGGLMVFLFQTYIFFTLFFIFAQVVYIVQFFDPLVLSELYLLPDRDDTKLNSIVKRILFITPSAIMNDDNVENYTAGSIIYAKNERSDDSYYVVSGAVLINRNGNLSYCDTGSFFGEETCILDQLRTSEAKAETDCKLMKISAEEFRSLLEINHKTAEKALSHISEYVSRVYGRTETFLL</sequence>
<comment type="subcellular location">
    <subcellularLocation>
        <location evidence="1">Cell membrane</location>
        <topology evidence="1">Multi-pass membrane protein</topology>
    </subcellularLocation>
</comment>
<accession>U1FJJ9</accession>
<protein>
    <submittedName>
        <fullName evidence="8">Virulence factor BrkB</fullName>
    </submittedName>
</protein>
<evidence type="ECO:0000256" key="5">
    <source>
        <dbReference type="ARBA" id="ARBA00023136"/>
    </source>
</evidence>
<evidence type="ECO:0000313" key="10">
    <source>
        <dbReference type="Proteomes" id="UP000016412"/>
    </source>
</evidence>
<keyword evidence="2" id="KW-1003">Cell membrane</keyword>
<dbReference type="GO" id="GO:0005886">
    <property type="term" value="C:plasma membrane"/>
    <property type="evidence" value="ECO:0007669"/>
    <property type="project" value="UniProtKB-SubCell"/>
</dbReference>
<dbReference type="STRING" id="1125725.HMPREF1325_0133"/>
<dbReference type="InterPro" id="IPR018490">
    <property type="entry name" value="cNMP-bd_dom_sf"/>
</dbReference>
<dbReference type="CDD" id="cd00038">
    <property type="entry name" value="CAP_ED"/>
    <property type="match status" value="1"/>
</dbReference>
<dbReference type="Proteomes" id="UP000016412">
    <property type="component" value="Unassembled WGS sequence"/>
</dbReference>
<dbReference type="Proteomes" id="UP000016646">
    <property type="component" value="Unassembled WGS sequence"/>
</dbReference>
<dbReference type="Pfam" id="PF00027">
    <property type="entry name" value="cNMP_binding"/>
    <property type="match status" value="1"/>
</dbReference>
<feature type="transmembrane region" description="Helical" evidence="6">
    <location>
        <begin position="247"/>
        <end position="272"/>
    </location>
</feature>
<reference evidence="10 11" key="1">
    <citation type="submission" date="2013-08" db="EMBL/GenBank/DDBJ databases">
        <authorList>
            <person name="Durkin A.S."/>
            <person name="Haft D.R."/>
            <person name="McCorrison J."/>
            <person name="Torralba M."/>
            <person name="Gillis M."/>
            <person name="Haft D.H."/>
            <person name="Methe B."/>
            <person name="Sutton G."/>
            <person name="Nelson K.E."/>
        </authorList>
    </citation>
    <scope>NUCLEOTIDE SEQUENCE [LARGE SCALE GENOMIC DNA]</scope>
    <source>
        <strain evidence="9 11">ATCC 35536</strain>
        <strain evidence="8 10">VPI DR56BR1116</strain>
    </source>
</reference>
<keyword evidence="5 6" id="KW-0472">Membrane</keyword>
<dbReference type="PATRIC" id="fig|1125725.3.peg.2523"/>
<dbReference type="InterPro" id="IPR017039">
    <property type="entry name" value="Virul_fac_BrkB"/>
</dbReference>
<dbReference type="AlphaFoldDB" id="U1FJJ9"/>
<keyword evidence="11" id="KW-1185">Reference proteome</keyword>
<feature type="transmembrane region" description="Helical" evidence="6">
    <location>
        <begin position="101"/>
        <end position="119"/>
    </location>
</feature>
<dbReference type="Pfam" id="PF03631">
    <property type="entry name" value="Virul_fac_BrkB"/>
    <property type="match status" value="1"/>
</dbReference>
<dbReference type="PANTHER" id="PTHR30213">
    <property type="entry name" value="INNER MEMBRANE PROTEIN YHJD"/>
    <property type="match status" value="1"/>
</dbReference>
<dbReference type="SUPFAM" id="SSF51206">
    <property type="entry name" value="cAMP-binding domain-like"/>
    <property type="match status" value="1"/>
</dbReference>
<keyword evidence="3 6" id="KW-0812">Transmembrane</keyword>
<evidence type="ECO:0000256" key="3">
    <source>
        <dbReference type="ARBA" id="ARBA00022692"/>
    </source>
</evidence>
<evidence type="ECO:0000313" key="8">
    <source>
        <dbReference type="EMBL" id="ERF59521.1"/>
    </source>
</evidence>
<organism evidence="8 10">
    <name type="scientific">Treponema socranskii subsp. socranskii VPI DR56BR1116 = ATCC 35536</name>
    <dbReference type="NCBI Taxonomy" id="1125725"/>
    <lineage>
        <taxon>Bacteria</taxon>
        <taxon>Pseudomonadati</taxon>
        <taxon>Spirochaetota</taxon>
        <taxon>Spirochaetia</taxon>
        <taxon>Spirochaetales</taxon>
        <taxon>Treponemataceae</taxon>
        <taxon>Treponema</taxon>
    </lineage>
</organism>
<evidence type="ECO:0000256" key="6">
    <source>
        <dbReference type="SAM" id="Phobius"/>
    </source>
</evidence>
<name>U1FJJ9_TRESO</name>
<proteinExistence type="predicted"/>
<feature type="domain" description="Cyclic nucleotide-binding" evidence="7">
    <location>
        <begin position="325"/>
        <end position="401"/>
    </location>
</feature>